<evidence type="ECO:0000256" key="11">
    <source>
        <dbReference type="ARBA" id="ARBA00023012"/>
    </source>
</evidence>
<dbReference type="Pfam" id="PF00512">
    <property type="entry name" value="HisKA"/>
    <property type="match status" value="1"/>
</dbReference>
<keyword evidence="6 13" id="KW-0812">Transmembrane</keyword>
<dbReference type="InterPro" id="IPR050428">
    <property type="entry name" value="TCS_sensor_his_kinase"/>
</dbReference>
<keyword evidence="4" id="KW-0597">Phosphoprotein</keyword>
<protein>
    <recommendedName>
        <fullName evidence="3">histidine kinase</fullName>
        <ecNumber evidence="3">2.7.13.3</ecNumber>
    </recommendedName>
</protein>
<sequence length="442" mass="48367">MRSIRTYLVAMLMAAFTLVTFLAALNGYLISMREAEQLLDRQLRHASSVLQQAYSGGAQQRDPAAIGAASAVVNGAGNGEEFAFQVWRAGQLLFASPRASVEPIGELEAGYRFANSGGYRWRVFTRVAADGDVFVVAERADLRYLIAEKVVLKSVLPLVLWLPVAALLVWVVVGWGLKPLRDLGQQINARRSDDLSPVALERPPLELVRLVESANSLLARLAAAFQREKEFATHAAHELRTPLSILKVHLHNLGAELPPGEPSLAHANAGVERMCHLVEQVLDLSRSNPELRQGKFAPLDLHALARRVTAQLWPAFEEKGLSLELEGDEPARFSGDEAMLEILLENLLDNARKYTPDHGAVRVRITATDSAVALAVEDSGPGIDEDQRERVFQRFYRASPDAACGTGLGLAIVEHIVRAHGARITLQRSELGGLAVRVSFPR</sequence>
<dbReference type="SMART" id="SM00387">
    <property type="entry name" value="HATPase_c"/>
    <property type="match status" value="1"/>
</dbReference>
<evidence type="ECO:0000256" key="5">
    <source>
        <dbReference type="ARBA" id="ARBA00022679"/>
    </source>
</evidence>
<evidence type="ECO:0000256" key="8">
    <source>
        <dbReference type="ARBA" id="ARBA00022777"/>
    </source>
</evidence>
<keyword evidence="17" id="KW-1185">Reference proteome</keyword>
<keyword evidence="8 16" id="KW-0418">Kinase</keyword>
<evidence type="ECO:0000313" key="17">
    <source>
        <dbReference type="Proteomes" id="UP000298050"/>
    </source>
</evidence>
<dbReference type="Gene3D" id="3.30.565.10">
    <property type="entry name" value="Histidine kinase-like ATPase, C-terminal domain"/>
    <property type="match status" value="1"/>
</dbReference>
<gene>
    <name evidence="16" type="ORF">E4634_03785</name>
</gene>
<keyword evidence="9" id="KW-0067">ATP-binding</keyword>
<keyword evidence="12 13" id="KW-0472">Membrane</keyword>
<keyword evidence="11" id="KW-0902">Two-component regulatory system</keyword>
<dbReference type="AlphaFoldDB" id="A0A4Z0M6X1"/>
<dbReference type="EC" id="2.7.13.3" evidence="3"/>
<name>A0A4Z0M6X1_9GAMM</name>
<keyword evidence="10 13" id="KW-1133">Transmembrane helix</keyword>
<dbReference type="PANTHER" id="PTHR45436">
    <property type="entry name" value="SENSOR HISTIDINE KINASE YKOH"/>
    <property type="match status" value="1"/>
</dbReference>
<dbReference type="Proteomes" id="UP000298050">
    <property type="component" value="Unassembled WGS sequence"/>
</dbReference>
<dbReference type="GO" id="GO:0005886">
    <property type="term" value="C:plasma membrane"/>
    <property type="evidence" value="ECO:0007669"/>
    <property type="project" value="TreeGrafter"/>
</dbReference>
<dbReference type="CDD" id="cd00082">
    <property type="entry name" value="HisKA"/>
    <property type="match status" value="1"/>
</dbReference>
<evidence type="ECO:0000256" key="4">
    <source>
        <dbReference type="ARBA" id="ARBA00022553"/>
    </source>
</evidence>
<dbReference type="InterPro" id="IPR036097">
    <property type="entry name" value="HisK_dim/P_sf"/>
</dbReference>
<accession>A0A4Z0M6X1</accession>
<evidence type="ECO:0000256" key="12">
    <source>
        <dbReference type="ARBA" id="ARBA00023136"/>
    </source>
</evidence>
<evidence type="ECO:0000256" key="10">
    <source>
        <dbReference type="ARBA" id="ARBA00022989"/>
    </source>
</evidence>
<dbReference type="RefSeq" id="WP_135441278.1">
    <property type="nucleotide sequence ID" value="NZ_SRLE01000004.1"/>
</dbReference>
<dbReference type="Gene3D" id="1.10.287.130">
    <property type="match status" value="1"/>
</dbReference>
<dbReference type="SUPFAM" id="SSF55874">
    <property type="entry name" value="ATPase domain of HSP90 chaperone/DNA topoisomerase II/histidine kinase"/>
    <property type="match status" value="1"/>
</dbReference>
<dbReference type="PRINTS" id="PR00344">
    <property type="entry name" value="BCTRLSENSOR"/>
</dbReference>
<comment type="caution">
    <text evidence="16">The sequence shown here is derived from an EMBL/GenBank/DDBJ whole genome shotgun (WGS) entry which is preliminary data.</text>
</comment>
<dbReference type="GO" id="GO:0005524">
    <property type="term" value="F:ATP binding"/>
    <property type="evidence" value="ECO:0007669"/>
    <property type="project" value="UniProtKB-KW"/>
</dbReference>
<dbReference type="EMBL" id="SRLE01000004">
    <property type="protein sequence ID" value="TGD75137.1"/>
    <property type="molecule type" value="Genomic_DNA"/>
</dbReference>
<dbReference type="SUPFAM" id="SSF47384">
    <property type="entry name" value="Homodimeric domain of signal transducing histidine kinase"/>
    <property type="match status" value="1"/>
</dbReference>
<comment type="subcellular location">
    <subcellularLocation>
        <location evidence="2">Membrane</location>
        <topology evidence="2">Multi-pass membrane protein</topology>
    </subcellularLocation>
</comment>
<proteinExistence type="predicted"/>
<evidence type="ECO:0000259" key="14">
    <source>
        <dbReference type="PROSITE" id="PS50109"/>
    </source>
</evidence>
<organism evidence="16 17">
    <name type="scientific">Mangrovimicrobium sediminis</name>
    <dbReference type="NCBI Taxonomy" id="2562682"/>
    <lineage>
        <taxon>Bacteria</taxon>
        <taxon>Pseudomonadati</taxon>
        <taxon>Pseudomonadota</taxon>
        <taxon>Gammaproteobacteria</taxon>
        <taxon>Cellvibrionales</taxon>
        <taxon>Halieaceae</taxon>
        <taxon>Mangrovimicrobium</taxon>
    </lineage>
</organism>
<feature type="domain" description="HAMP" evidence="15">
    <location>
        <begin position="174"/>
        <end position="226"/>
    </location>
</feature>
<dbReference type="InterPro" id="IPR004358">
    <property type="entry name" value="Sig_transdc_His_kin-like_C"/>
</dbReference>
<dbReference type="InterPro" id="IPR005467">
    <property type="entry name" value="His_kinase_dom"/>
</dbReference>
<feature type="domain" description="Histidine kinase" evidence="14">
    <location>
        <begin position="234"/>
        <end position="442"/>
    </location>
</feature>
<evidence type="ECO:0000256" key="7">
    <source>
        <dbReference type="ARBA" id="ARBA00022741"/>
    </source>
</evidence>
<reference evidence="16 17" key="1">
    <citation type="submission" date="2019-04" db="EMBL/GenBank/DDBJ databases">
        <title>Taxonomy of novel Haliea sp. from mangrove soil of West Coast of India.</title>
        <authorList>
            <person name="Verma A."/>
            <person name="Kumar P."/>
            <person name="Krishnamurthi S."/>
        </authorList>
    </citation>
    <scope>NUCLEOTIDE SEQUENCE [LARGE SCALE GENOMIC DNA]</scope>
    <source>
        <strain evidence="16 17">SAOS-164</strain>
    </source>
</reference>
<evidence type="ECO:0000256" key="9">
    <source>
        <dbReference type="ARBA" id="ARBA00022840"/>
    </source>
</evidence>
<feature type="transmembrane region" description="Helical" evidence="13">
    <location>
        <begin position="7"/>
        <end position="30"/>
    </location>
</feature>
<dbReference type="InterPro" id="IPR003661">
    <property type="entry name" value="HisK_dim/P_dom"/>
</dbReference>
<dbReference type="InterPro" id="IPR036890">
    <property type="entry name" value="HATPase_C_sf"/>
</dbReference>
<dbReference type="InterPro" id="IPR003660">
    <property type="entry name" value="HAMP_dom"/>
</dbReference>
<keyword evidence="7" id="KW-0547">Nucleotide-binding</keyword>
<dbReference type="PROSITE" id="PS50109">
    <property type="entry name" value="HIS_KIN"/>
    <property type="match status" value="1"/>
</dbReference>
<evidence type="ECO:0000256" key="3">
    <source>
        <dbReference type="ARBA" id="ARBA00012438"/>
    </source>
</evidence>
<evidence type="ECO:0000256" key="6">
    <source>
        <dbReference type="ARBA" id="ARBA00022692"/>
    </source>
</evidence>
<dbReference type="SMART" id="SM00388">
    <property type="entry name" value="HisKA"/>
    <property type="match status" value="1"/>
</dbReference>
<dbReference type="InterPro" id="IPR003594">
    <property type="entry name" value="HATPase_dom"/>
</dbReference>
<evidence type="ECO:0000256" key="2">
    <source>
        <dbReference type="ARBA" id="ARBA00004141"/>
    </source>
</evidence>
<dbReference type="PANTHER" id="PTHR45436:SF14">
    <property type="entry name" value="SENSOR PROTEIN QSEC"/>
    <property type="match status" value="1"/>
</dbReference>
<dbReference type="PROSITE" id="PS50885">
    <property type="entry name" value="HAMP"/>
    <property type="match status" value="1"/>
</dbReference>
<evidence type="ECO:0000256" key="13">
    <source>
        <dbReference type="SAM" id="Phobius"/>
    </source>
</evidence>
<evidence type="ECO:0000256" key="1">
    <source>
        <dbReference type="ARBA" id="ARBA00000085"/>
    </source>
</evidence>
<comment type="catalytic activity">
    <reaction evidence="1">
        <text>ATP + protein L-histidine = ADP + protein N-phospho-L-histidine.</text>
        <dbReference type="EC" id="2.7.13.3"/>
    </reaction>
</comment>
<dbReference type="OrthoDB" id="9809766at2"/>
<dbReference type="Pfam" id="PF02518">
    <property type="entry name" value="HATPase_c"/>
    <property type="match status" value="1"/>
</dbReference>
<keyword evidence="5" id="KW-0808">Transferase</keyword>
<evidence type="ECO:0000313" key="16">
    <source>
        <dbReference type="EMBL" id="TGD75137.1"/>
    </source>
</evidence>
<feature type="transmembrane region" description="Helical" evidence="13">
    <location>
        <begin position="158"/>
        <end position="177"/>
    </location>
</feature>
<dbReference type="CDD" id="cd00075">
    <property type="entry name" value="HATPase"/>
    <property type="match status" value="1"/>
</dbReference>
<dbReference type="GO" id="GO:0000155">
    <property type="term" value="F:phosphorelay sensor kinase activity"/>
    <property type="evidence" value="ECO:0007669"/>
    <property type="project" value="InterPro"/>
</dbReference>
<evidence type="ECO:0000259" key="15">
    <source>
        <dbReference type="PROSITE" id="PS50885"/>
    </source>
</evidence>